<protein>
    <submittedName>
        <fullName evidence="3">3-hydroxybutyrate dehydrogenase</fullName>
        <ecNumber evidence="3">1.1.1.30</ecNumber>
    </submittedName>
</protein>
<reference evidence="3 4" key="1">
    <citation type="submission" date="2023-05" db="EMBL/GenBank/DDBJ databases">
        <title>Lithophilousrod everest ZFBP1038 complete genpme.</title>
        <authorList>
            <person name="Tian M."/>
        </authorList>
    </citation>
    <scope>NUCLEOTIDE SEQUENCE [LARGE SCALE GENOMIC DNA]</scope>
    <source>
        <strain evidence="3 4">ZFBP1038</strain>
    </source>
</reference>
<dbReference type="InterPro" id="IPR002347">
    <property type="entry name" value="SDR_fam"/>
</dbReference>
<proteinExistence type="inferred from homology"/>
<evidence type="ECO:0000313" key="4">
    <source>
        <dbReference type="Proteomes" id="UP001209083"/>
    </source>
</evidence>
<dbReference type="InterPro" id="IPR020904">
    <property type="entry name" value="Sc_DH/Rdtase_CS"/>
</dbReference>
<keyword evidence="4" id="KW-1185">Reference proteome</keyword>
<dbReference type="InterPro" id="IPR050259">
    <property type="entry name" value="SDR"/>
</dbReference>
<dbReference type="InterPro" id="IPR036291">
    <property type="entry name" value="NAD(P)-bd_dom_sf"/>
</dbReference>
<dbReference type="EC" id="1.1.1.30" evidence="3"/>
<dbReference type="EMBL" id="CP090958">
    <property type="protein sequence ID" value="WGW12598.1"/>
    <property type="molecule type" value="Genomic_DNA"/>
</dbReference>
<evidence type="ECO:0000256" key="2">
    <source>
        <dbReference type="RuleBase" id="RU000363"/>
    </source>
</evidence>
<dbReference type="SUPFAM" id="SSF51735">
    <property type="entry name" value="NAD(P)-binding Rossmann-fold domains"/>
    <property type="match status" value="1"/>
</dbReference>
<dbReference type="RefSeq" id="WP_349639401.1">
    <property type="nucleotide sequence ID" value="NZ_CP090958.1"/>
</dbReference>
<dbReference type="NCBIfam" id="TIGR01963">
    <property type="entry name" value="PHB_DH"/>
    <property type="match status" value="1"/>
</dbReference>
<evidence type="ECO:0000256" key="1">
    <source>
        <dbReference type="ARBA" id="ARBA00006484"/>
    </source>
</evidence>
<dbReference type="PANTHER" id="PTHR42879:SF2">
    <property type="entry name" value="3-OXOACYL-[ACYL-CARRIER-PROTEIN] REDUCTASE FABG"/>
    <property type="match status" value="1"/>
</dbReference>
<gene>
    <name evidence="3" type="ORF">LWF01_02180</name>
</gene>
<dbReference type="Gene3D" id="3.40.50.720">
    <property type="entry name" value="NAD(P)-binding Rossmann-like Domain"/>
    <property type="match status" value="1"/>
</dbReference>
<dbReference type="Pfam" id="PF00106">
    <property type="entry name" value="adh_short"/>
    <property type="match status" value="1"/>
</dbReference>
<dbReference type="InterPro" id="IPR011294">
    <property type="entry name" value="3-OHbutyrate_DH"/>
</dbReference>
<dbReference type="PANTHER" id="PTHR42879">
    <property type="entry name" value="3-OXOACYL-(ACYL-CARRIER-PROTEIN) REDUCTASE"/>
    <property type="match status" value="1"/>
</dbReference>
<organism evidence="3 4">
    <name type="scientific">Saxibacter everestensis</name>
    <dbReference type="NCBI Taxonomy" id="2909229"/>
    <lineage>
        <taxon>Bacteria</taxon>
        <taxon>Bacillati</taxon>
        <taxon>Actinomycetota</taxon>
        <taxon>Actinomycetes</taxon>
        <taxon>Micrococcales</taxon>
        <taxon>Brevibacteriaceae</taxon>
        <taxon>Saxibacter</taxon>
    </lineage>
</organism>
<accession>A0ABY8QUD9</accession>
<dbReference type="Proteomes" id="UP001209083">
    <property type="component" value="Chromosome"/>
</dbReference>
<evidence type="ECO:0000313" key="3">
    <source>
        <dbReference type="EMBL" id="WGW12598.1"/>
    </source>
</evidence>
<dbReference type="PROSITE" id="PS00061">
    <property type="entry name" value="ADH_SHORT"/>
    <property type="match status" value="1"/>
</dbReference>
<keyword evidence="3" id="KW-0560">Oxidoreductase</keyword>
<dbReference type="PRINTS" id="PR00080">
    <property type="entry name" value="SDRFAMILY"/>
</dbReference>
<dbReference type="PRINTS" id="PR00081">
    <property type="entry name" value="GDHRDH"/>
</dbReference>
<sequence length="255" mass="26780">MTENTLTGRHAIITGAASGIGAATATRLAGAGARLTVADINQEKLESFAEQLRGTGAEVESWPIDLSDTAALAGLSLDADILVNNAGIQHVAPLHEFPVEKWQLIQQLMLTAPFLLIRAVLPAMYDRGWGRIVNISSAHGLRASEFKGAYVSAKHGLEGLSKVTALEGAPHGVTSVCINPGYVRTPIIEAQLKDQARTHGIPESEVLEKILLAKQPLKRLAEASEIAEAVAFACSDAATSMTGSNIVLDGGWTAG</sequence>
<dbReference type="GO" id="GO:0003858">
    <property type="term" value="F:3-hydroxybutyrate dehydrogenase activity"/>
    <property type="evidence" value="ECO:0007669"/>
    <property type="project" value="UniProtKB-EC"/>
</dbReference>
<comment type="similarity">
    <text evidence="1 2">Belongs to the short-chain dehydrogenases/reductases (SDR) family.</text>
</comment>
<dbReference type="NCBIfam" id="NF009093">
    <property type="entry name" value="PRK12429.1"/>
    <property type="match status" value="1"/>
</dbReference>
<name>A0ABY8QUD9_9MICO</name>